<evidence type="ECO:0000313" key="1">
    <source>
        <dbReference type="EMBL" id="NEX62550.1"/>
    </source>
</evidence>
<proteinExistence type="predicted"/>
<accession>A0A6B3SNV3</accession>
<dbReference type="EMBL" id="JAAIVB010000052">
    <property type="protein sequence ID" value="NEX62550.1"/>
    <property type="molecule type" value="Genomic_DNA"/>
</dbReference>
<dbReference type="Proteomes" id="UP000482155">
    <property type="component" value="Unassembled WGS sequence"/>
</dbReference>
<evidence type="ECO:0000313" key="2">
    <source>
        <dbReference type="Proteomes" id="UP000482155"/>
    </source>
</evidence>
<organism evidence="1 2">
    <name type="scientific">Noviherbaspirillum galbum</name>
    <dbReference type="NCBI Taxonomy" id="2709383"/>
    <lineage>
        <taxon>Bacteria</taxon>
        <taxon>Pseudomonadati</taxon>
        <taxon>Pseudomonadota</taxon>
        <taxon>Betaproteobacteria</taxon>
        <taxon>Burkholderiales</taxon>
        <taxon>Oxalobacteraceae</taxon>
        <taxon>Noviherbaspirillum</taxon>
    </lineage>
</organism>
<keyword evidence="2" id="KW-1185">Reference proteome</keyword>
<protein>
    <submittedName>
        <fullName evidence="1">Uncharacterized protein</fullName>
    </submittedName>
</protein>
<name>A0A6B3SNV3_9BURK</name>
<reference evidence="1 2" key="1">
    <citation type="submission" date="2020-02" db="EMBL/GenBank/DDBJ databases">
        <authorList>
            <person name="Kim M.K."/>
        </authorList>
    </citation>
    <scope>NUCLEOTIDE SEQUENCE [LARGE SCALE GENOMIC DNA]</scope>
    <source>
        <strain evidence="1 2">17J57-3</strain>
    </source>
</reference>
<sequence>MPSGPSSAIPATFSDTARLIYAARRQWWQYELLGQVLVDAIAQCETVSFPEPEGVFPADAGITGLEAVYKDMVRRVYENNAGLNDLLGPDAGDVSQGVLEAMERIAARSQMRYLTAKRLVSEATGLPAWCVTVTGCDAWCRELQGHLQDVRDGMLKLTAMNQLIHESVGETILARVQQAQQLSEAGQPVTLDLKLRFSLDMENYAQPVGAFSDAIADMATVAGAMSELGTSETDDDVQAGTVYLHQHLFYPDMVAITVATDREACADGLAFGELPQSFACVHQEHVRDVRRADACMRSLLDDCCVSRHPTAYQVEPARVARLLQRAGQLLTG</sequence>
<comment type="caution">
    <text evidence="1">The sequence shown here is derived from an EMBL/GenBank/DDBJ whole genome shotgun (WGS) entry which is preliminary data.</text>
</comment>
<dbReference type="RefSeq" id="WP_163964996.1">
    <property type="nucleotide sequence ID" value="NZ_JAAIVB010000052.1"/>
</dbReference>
<gene>
    <name evidence="1" type="ORF">G3574_15795</name>
</gene>
<dbReference type="AlphaFoldDB" id="A0A6B3SNV3"/>